<dbReference type="PANTHER" id="PTHR10974:SF48">
    <property type="entry name" value="SULFATASE DOMAIN-CONTAINING PROTEIN"/>
    <property type="match status" value="1"/>
</dbReference>
<protein>
    <submittedName>
        <fullName evidence="1">Uncharacterized protein</fullName>
    </submittedName>
</protein>
<name>A0AA36DAA0_9BILA</name>
<evidence type="ECO:0000313" key="2">
    <source>
        <dbReference type="Proteomes" id="UP001177023"/>
    </source>
</evidence>
<dbReference type="EMBL" id="CATQJA010002664">
    <property type="protein sequence ID" value="CAJ0582570.1"/>
    <property type="molecule type" value="Genomic_DNA"/>
</dbReference>
<comment type="caution">
    <text evidence="1">The sequence shown here is derived from an EMBL/GenBank/DDBJ whole genome shotgun (WGS) entry which is preliminary data.</text>
</comment>
<evidence type="ECO:0000313" key="1">
    <source>
        <dbReference type="EMBL" id="CAJ0582570.1"/>
    </source>
</evidence>
<dbReference type="InterPro" id="IPR004245">
    <property type="entry name" value="DUF229"/>
</dbReference>
<accession>A0AA36DAA0</accession>
<sequence length="352" mass="40293">MDGFTKVGDNSFPNAAAFLTGKRVRINGYPGELPDDMTGKTYDNWPIIWRNFSEKNYRTFYAEDYVDYNLFTYLAAGFQHQPTDAYFRPFWLNVYNSYLHRRSTPLCYDRKPMHQIQLSYLSQFLNSTSRPKFALNWLTELGHDFMHIVNVADMDLAKFFEDNYALLKRLTTFYDLHATLEEILMLGNEIVCEGIEHKTQARGLSLLRSIPEARNCEEAGVPEEFCVCQSETPLPADNQEVGEAAKVLVLHINELIAGDANCANWVFEKVLHAERVFSRIRGGGGGSTMAVRRLRVSISVRPSSAVFEALIRYHPLTKKYTIIGDVNRTNKYGHTGDCINVVNLRKFCHCKV</sequence>
<dbReference type="AlphaFoldDB" id="A0AA36DAA0"/>
<dbReference type="Proteomes" id="UP001177023">
    <property type="component" value="Unassembled WGS sequence"/>
</dbReference>
<dbReference type="PANTHER" id="PTHR10974">
    <property type="entry name" value="FI08016P-RELATED"/>
    <property type="match status" value="1"/>
</dbReference>
<dbReference type="Pfam" id="PF02995">
    <property type="entry name" value="DUF229"/>
    <property type="match status" value="2"/>
</dbReference>
<dbReference type="GO" id="GO:0005615">
    <property type="term" value="C:extracellular space"/>
    <property type="evidence" value="ECO:0007669"/>
    <property type="project" value="TreeGrafter"/>
</dbReference>
<dbReference type="SUPFAM" id="SSF53649">
    <property type="entry name" value="Alkaline phosphatase-like"/>
    <property type="match status" value="1"/>
</dbReference>
<dbReference type="InterPro" id="IPR017850">
    <property type="entry name" value="Alkaline_phosphatase_core_sf"/>
</dbReference>
<gene>
    <name evidence="1" type="ORF">MSPICULIGERA_LOCUS20700</name>
</gene>
<feature type="non-terminal residue" evidence="1">
    <location>
        <position position="1"/>
    </location>
</feature>
<proteinExistence type="predicted"/>
<organism evidence="1 2">
    <name type="scientific">Mesorhabditis spiculigera</name>
    <dbReference type="NCBI Taxonomy" id="96644"/>
    <lineage>
        <taxon>Eukaryota</taxon>
        <taxon>Metazoa</taxon>
        <taxon>Ecdysozoa</taxon>
        <taxon>Nematoda</taxon>
        <taxon>Chromadorea</taxon>
        <taxon>Rhabditida</taxon>
        <taxon>Rhabditina</taxon>
        <taxon>Rhabditomorpha</taxon>
        <taxon>Rhabditoidea</taxon>
        <taxon>Rhabditidae</taxon>
        <taxon>Mesorhabditinae</taxon>
        <taxon>Mesorhabditis</taxon>
    </lineage>
</organism>
<keyword evidence="2" id="KW-1185">Reference proteome</keyword>
<reference evidence="1" key="1">
    <citation type="submission" date="2023-06" db="EMBL/GenBank/DDBJ databases">
        <authorList>
            <person name="Delattre M."/>
        </authorList>
    </citation>
    <scope>NUCLEOTIDE SEQUENCE</scope>
    <source>
        <strain evidence="1">AF72</strain>
    </source>
</reference>